<accession>A0A914C960</accession>
<proteinExistence type="predicted"/>
<dbReference type="AlphaFoldDB" id="A0A914C960"/>
<protein>
    <submittedName>
        <fullName evidence="2">Uncharacterized protein</fullName>
    </submittedName>
</protein>
<sequence length="125" mass="14295">MALPTKLRILKTHVQLHITEGACRIIFHVEDVHFELNTNLYLDGLADYVVKNALKIANDFHTPDVEPKKASVLELKKTPVEAMKIEEVKIWSFLVIDDEEDEEEQHKEESIMHAAIIPHFGGVID</sequence>
<name>A0A914C960_9BILA</name>
<organism evidence="1 2">
    <name type="scientific">Acrobeloides nanus</name>
    <dbReference type="NCBI Taxonomy" id="290746"/>
    <lineage>
        <taxon>Eukaryota</taxon>
        <taxon>Metazoa</taxon>
        <taxon>Ecdysozoa</taxon>
        <taxon>Nematoda</taxon>
        <taxon>Chromadorea</taxon>
        <taxon>Rhabditida</taxon>
        <taxon>Tylenchina</taxon>
        <taxon>Cephalobomorpha</taxon>
        <taxon>Cephaloboidea</taxon>
        <taxon>Cephalobidae</taxon>
        <taxon>Acrobeloides</taxon>
    </lineage>
</organism>
<keyword evidence="1" id="KW-1185">Reference proteome</keyword>
<dbReference type="Proteomes" id="UP000887540">
    <property type="component" value="Unplaced"/>
</dbReference>
<evidence type="ECO:0000313" key="1">
    <source>
        <dbReference type="Proteomes" id="UP000887540"/>
    </source>
</evidence>
<evidence type="ECO:0000313" key="2">
    <source>
        <dbReference type="WBParaSite" id="ACRNAN_Path_637.g2365.t1"/>
    </source>
</evidence>
<dbReference type="WBParaSite" id="ACRNAN_Path_637.g2365.t1">
    <property type="protein sequence ID" value="ACRNAN_Path_637.g2365.t1"/>
    <property type="gene ID" value="ACRNAN_Path_637.g2365"/>
</dbReference>
<reference evidence="2" key="1">
    <citation type="submission" date="2022-11" db="UniProtKB">
        <authorList>
            <consortium name="WormBaseParasite"/>
        </authorList>
    </citation>
    <scope>IDENTIFICATION</scope>
</reference>